<evidence type="ECO:0000313" key="11">
    <source>
        <dbReference type="EMBL" id="GFE05947.1"/>
    </source>
</evidence>
<dbReference type="PANTHER" id="PTHR42718">
    <property type="entry name" value="MAJOR FACILITATOR SUPERFAMILY MULTIDRUG TRANSPORTER MFSC"/>
    <property type="match status" value="1"/>
</dbReference>
<dbReference type="InterPro" id="IPR020846">
    <property type="entry name" value="MFS_dom"/>
</dbReference>
<feature type="domain" description="Major facilitator superfamily (MFS) profile" evidence="10">
    <location>
        <begin position="21"/>
        <end position="460"/>
    </location>
</feature>
<dbReference type="GO" id="GO:0005886">
    <property type="term" value="C:plasma membrane"/>
    <property type="evidence" value="ECO:0007669"/>
    <property type="project" value="UniProtKB-SubCell"/>
</dbReference>
<evidence type="ECO:0000256" key="6">
    <source>
        <dbReference type="ARBA" id="ARBA00022989"/>
    </source>
</evidence>
<dbReference type="GO" id="GO:0022857">
    <property type="term" value="F:transmembrane transporter activity"/>
    <property type="evidence" value="ECO:0007669"/>
    <property type="project" value="InterPro"/>
</dbReference>
<feature type="transmembrane region" description="Helical" evidence="9">
    <location>
        <begin position="87"/>
        <end position="114"/>
    </location>
</feature>
<feature type="transmembrane region" description="Helical" evidence="9">
    <location>
        <begin position="20"/>
        <end position="50"/>
    </location>
</feature>
<feature type="transmembrane region" description="Helical" evidence="9">
    <location>
        <begin position="413"/>
        <end position="432"/>
    </location>
</feature>
<dbReference type="CDD" id="cd17321">
    <property type="entry name" value="MFS_MMR_MDR_like"/>
    <property type="match status" value="1"/>
</dbReference>
<dbReference type="Gene3D" id="1.20.1720.10">
    <property type="entry name" value="Multidrug resistance protein D"/>
    <property type="match status" value="1"/>
</dbReference>
<organism evidence="11 12">
    <name type="scientific">Streptomyces caniferus</name>
    <dbReference type="NCBI Taxonomy" id="285557"/>
    <lineage>
        <taxon>Bacteria</taxon>
        <taxon>Bacillati</taxon>
        <taxon>Actinomycetota</taxon>
        <taxon>Actinomycetes</taxon>
        <taxon>Kitasatosporales</taxon>
        <taxon>Streptomycetaceae</taxon>
        <taxon>Streptomyces</taxon>
    </lineage>
</organism>
<dbReference type="PRINTS" id="PR01036">
    <property type="entry name" value="TCRTETB"/>
</dbReference>
<feature type="transmembrane region" description="Helical" evidence="9">
    <location>
        <begin position="176"/>
        <end position="193"/>
    </location>
</feature>
<dbReference type="PANTHER" id="PTHR42718:SF9">
    <property type="entry name" value="MAJOR FACILITATOR SUPERFAMILY MULTIDRUG TRANSPORTER MFSC"/>
    <property type="match status" value="1"/>
</dbReference>
<feature type="transmembrane region" description="Helical" evidence="9">
    <location>
        <begin position="278"/>
        <end position="301"/>
    </location>
</feature>
<dbReference type="SUPFAM" id="SSF103473">
    <property type="entry name" value="MFS general substrate transporter"/>
    <property type="match status" value="2"/>
</dbReference>
<feature type="transmembrane region" description="Helical" evidence="9">
    <location>
        <begin position="214"/>
        <end position="233"/>
    </location>
</feature>
<evidence type="ECO:0000256" key="8">
    <source>
        <dbReference type="ARBA" id="ARBA00023251"/>
    </source>
</evidence>
<dbReference type="RefSeq" id="WP_159472860.1">
    <property type="nucleotide sequence ID" value="NZ_BAAATH010000004.1"/>
</dbReference>
<feature type="transmembrane region" description="Helical" evidence="9">
    <location>
        <begin position="149"/>
        <end position="170"/>
    </location>
</feature>
<feature type="transmembrane region" description="Helical" evidence="9">
    <location>
        <begin position="120"/>
        <end position="137"/>
    </location>
</feature>
<dbReference type="InterPro" id="IPR004638">
    <property type="entry name" value="EmrB-like"/>
</dbReference>
<dbReference type="InterPro" id="IPR036259">
    <property type="entry name" value="MFS_trans_sf"/>
</dbReference>
<keyword evidence="7 9" id="KW-0472">Membrane</keyword>
<dbReference type="Proteomes" id="UP000435837">
    <property type="component" value="Unassembled WGS sequence"/>
</dbReference>
<comment type="subcellular location">
    <subcellularLocation>
        <location evidence="1">Cell membrane</location>
        <topology evidence="1">Multi-pass membrane protein</topology>
    </subcellularLocation>
</comment>
<proteinExistence type="inferred from homology"/>
<keyword evidence="3" id="KW-0813">Transport</keyword>
<evidence type="ECO:0000259" key="10">
    <source>
        <dbReference type="PROSITE" id="PS50850"/>
    </source>
</evidence>
<evidence type="ECO:0000256" key="7">
    <source>
        <dbReference type="ARBA" id="ARBA00023136"/>
    </source>
</evidence>
<protein>
    <submittedName>
        <fullName evidence="11">MFS transporter</fullName>
    </submittedName>
</protein>
<feature type="transmembrane region" description="Helical" evidence="9">
    <location>
        <begin position="307"/>
        <end position="329"/>
    </location>
</feature>
<dbReference type="Gene3D" id="1.20.1250.20">
    <property type="entry name" value="MFS general substrate transporter like domains"/>
    <property type="match status" value="1"/>
</dbReference>
<feature type="transmembrane region" description="Helical" evidence="9">
    <location>
        <begin position="56"/>
        <end position="75"/>
    </location>
</feature>
<comment type="similarity">
    <text evidence="2">Belongs to the major facilitator superfamily. EmrB family.</text>
</comment>
<sequence length="471" mass="46797">MPTLFAPTTAPRTADRLSSLPLVAVCLGYFMVILDVTVVTVALPAVGAALHTGVTGLQWVVDGYTLVFAGLLLFCGGLGDRLGARTVFLGGLLVFTLASAGCALAPTATVLVLARLVQGLGAALMVPASLALLRTAYPGQAARARAFGVWGTVAGLAAGAGPVLGGVLVAGLGWRSVFFLNLPAGLAALVLTIRHVPDSPADRTRPGLDLPAQAAAAVGLAGLVTGCIEAGALGWTHPAVLGAFAGCLAGLVAFLLLERRSPAPMLPLPLFRARAFSASAVIGLLLNTGFYGLLFLAPLYFQRVHHYSALRTGCALLPAVGVVAVGSALAGRITARTGPRLPMVAGLAVGAAGLSGWLLAGPGTPYPALVAPMVCAGFGTALTMPAATAAVMEAAPGERSGAAAAVFNAARQIGSALGVALFGTLVATHLVAGLHLAVGIGAAGFLAAAVLSARCIPGTAGADDRAPGKRT</sequence>
<dbReference type="GO" id="GO:0046677">
    <property type="term" value="P:response to antibiotic"/>
    <property type="evidence" value="ECO:0007669"/>
    <property type="project" value="UniProtKB-KW"/>
</dbReference>
<keyword evidence="8" id="KW-0046">Antibiotic resistance</keyword>
<dbReference type="PROSITE" id="PS50850">
    <property type="entry name" value="MFS"/>
    <property type="match status" value="1"/>
</dbReference>
<evidence type="ECO:0000256" key="3">
    <source>
        <dbReference type="ARBA" id="ARBA00022448"/>
    </source>
</evidence>
<feature type="transmembrane region" description="Helical" evidence="9">
    <location>
        <begin position="239"/>
        <end position="257"/>
    </location>
</feature>
<feature type="transmembrane region" description="Helical" evidence="9">
    <location>
        <begin position="341"/>
        <end position="360"/>
    </location>
</feature>
<comment type="caution">
    <text evidence="11">The sequence shown here is derived from an EMBL/GenBank/DDBJ whole genome shotgun (WGS) entry which is preliminary data.</text>
</comment>
<keyword evidence="5 9" id="KW-0812">Transmembrane</keyword>
<keyword evidence="4" id="KW-1003">Cell membrane</keyword>
<evidence type="ECO:0000256" key="5">
    <source>
        <dbReference type="ARBA" id="ARBA00022692"/>
    </source>
</evidence>
<dbReference type="OrthoDB" id="9781469at2"/>
<dbReference type="NCBIfam" id="TIGR00711">
    <property type="entry name" value="efflux_EmrB"/>
    <property type="match status" value="1"/>
</dbReference>
<reference evidence="11 12" key="1">
    <citation type="submission" date="2019-12" db="EMBL/GenBank/DDBJ databases">
        <title>Whole genome shotgun sequence of Streptomyces caniferus NBRC 15389.</title>
        <authorList>
            <person name="Ichikawa N."/>
            <person name="Kimura A."/>
            <person name="Kitahashi Y."/>
            <person name="Komaki H."/>
            <person name="Tamura T."/>
        </authorList>
    </citation>
    <scope>NUCLEOTIDE SEQUENCE [LARGE SCALE GENOMIC DNA]</scope>
    <source>
        <strain evidence="11 12">NBRC 15389</strain>
    </source>
</reference>
<feature type="transmembrane region" description="Helical" evidence="9">
    <location>
        <begin position="438"/>
        <end position="456"/>
    </location>
</feature>
<dbReference type="InterPro" id="IPR011701">
    <property type="entry name" value="MFS"/>
</dbReference>
<keyword evidence="6 9" id="KW-1133">Transmembrane helix</keyword>
<evidence type="ECO:0000256" key="1">
    <source>
        <dbReference type="ARBA" id="ARBA00004651"/>
    </source>
</evidence>
<evidence type="ECO:0000256" key="2">
    <source>
        <dbReference type="ARBA" id="ARBA00008537"/>
    </source>
</evidence>
<feature type="transmembrane region" description="Helical" evidence="9">
    <location>
        <begin position="366"/>
        <end position="392"/>
    </location>
</feature>
<evidence type="ECO:0000256" key="4">
    <source>
        <dbReference type="ARBA" id="ARBA00022475"/>
    </source>
</evidence>
<dbReference type="EMBL" id="BLIN01000003">
    <property type="protein sequence ID" value="GFE05947.1"/>
    <property type="molecule type" value="Genomic_DNA"/>
</dbReference>
<dbReference type="Pfam" id="PF07690">
    <property type="entry name" value="MFS_1"/>
    <property type="match status" value="1"/>
</dbReference>
<evidence type="ECO:0000256" key="9">
    <source>
        <dbReference type="SAM" id="Phobius"/>
    </source>
</evidence>
<gene>
    <name evidence="11" type="ORF">Scani_22150</name>
</gene>
<dbReference type="AlphaFoldDB" id="A0A640S4N7"/>
<name>A0A640S4N7_9ACTN</name>
<evidence type="ECO:0000313" key="12">
    <source>
        <dbReference type="Proteomes" id="UP000435837"/>
    </source>
</evidence>
<accession>A0A640S4N7</accession>